<protein>
    <submittedName>
        <fullName evidence="1">Uncharacterized protein</fullName>
    </submittedName>
</protein>
<comment type="caution">
    <text evidence="1">The sequence shown here is derived from an EMBL/GenBank/DDBJ whole genome shotgun (WGS) entry which is preliminary data.</text>
</comment>
<dbReference type="AlphaFoldDB" id="A0A232F6D8"/>
<dbReference type="EMBL" id="NNAY01000867">
    <property type="protein sequence ID" value="OXU26142.1"/>
    <property type="molecule type" value="Genomic_DNA"/>
</dbReference>
<gene>
    <name evidence="1" type="ORF">TSAR_000753</name>
</gene>
<name>A0A232F6D8_9HYME</name>
<keyword evidence="2" id="KW-1185">Reference proteome</keyword>
<evidence type="ECO:0000313" key="2">
    <source>
        <dbReference type="Proteomes" id="UP000215335"/>
    </source>
</evidence>
<sequence length="33" mass="3810">MLSFSETRSVCCLRKIRARNTAIIGTKKERALR</sequence>
<dbReference type="Proteomes" id="UP000215335">
    <property type="component" value="Unassembled WGS sequence"/>
</dbReference>
<accession>A0A232F6D8</accession>
<proteinExistence type="predicted"/>
<reference evidence="1 2" key="1">
    <citation type="journal article" date="2017" name="Curr. Biol.">
        <title>The Evolution of Venom by Co-option of Single-Copy Genes.</title>
        <authorList>
            <person name="Martinson E.O."/>
            <person name="Mrinalini"/>
            <person name="Kelkar Y.D."/>
            <person name="Chang C.H."/>
            <person name="Werren J.H."/>
        </authorList>
    </citation>
    <scope>NUCLEOTIDE SEQUENCE [LARGE SCALE GENOMIC DNA]</scope>
    <source>
        <strain evidence="1 2">Alberta</strain>
        <tissue evidence="1">Whole body</tissue>
    </source>
</reference>
<organism evidence="1 2">
    <name type="scientific">Trichomalopsis sarcophagae</name>
    <dbReference type="NCBI Taxonomy" id="543379"/>
    <lineage>
        <taxon>Eukaryota</taxon>
        <taxon>Metazoa</taxon>
        <taxon>Ecdysozoa</taxon>
        <taxon>Arthropoda</taxon>
        <taxon>Hexapoda</taxon>
        <taxon>Insecta</taxon>
        <taxon>Pterygota</taxon>
        <taxon>Neoptera</taxon>
        <taxon>Endopterygota</taxon>
        <taxon>Hymenoptera</taxon>
        <taxon>Apocrita</taxon>
        <taxon>Proctotrupomorpha</taxon>
        <taxon>Chalcidoidea</taxon>
        <taxon>Pteromalidae</taxon>
        <taxon>Pteromalinae</taxon>
        <taxon>Trichomalopsis</taxon>
    </lineage>
</organism>
<evidence type="ECO:0000313" key="1">
    <source>
        <dbReference type="EMBL" id="OXU26142.1"/>
    </source>
</evidence>